<keyword evidence="6" id="KW-0547">Nucleotide-binding</keyword>
<keyword evidence="4" id="KW-0963">Cytoplasm</keyword>
<feature type="domain" description="Mur ligase central" evidence="11">
    <location>
        <begin position="127"/>
        <end position="305"/>
    </location>
</feature>
<accession>A0A0F9SJ92</accession>
<reference evidence="12" key="1">
    <citation type="journal article" date="2015" name="Nature">
        <title>Complex archaea that bridge the gap between prokaryotes and eukaryotes.</title>
        <authorList>
            <person name="Spang A."/>
            <person name="Saw J.H."/>
            <person name="Jorgensen S.L."/>
            <person name="Zaremba-Niedzwiedzka K."/>
            <person name="Martijn J."/>
            <person name="Lind A.E."/>
            <person name="van Eijk R."/>
            <person name="Schleper C."/>
            <person name="Guy L."/>
            <person name="Ettema T.J."/>
        </authorList>
    </citation>
    <scope>NUCLEOTIDE SEQUENCE</scope>
</reference>
<dbReference type="GO" id="GO:0009252">
    <property type="term" value="P:peptidoglycan biosynthetic process"/>
    <property type="evidence" value="ECO:0007669"/>
    <property type="project" value="UniProtKB-UniPathway"/>
</dbReference>
<name>A0A0F9SJ92_9ZZZZ</name>
<comment type="caution">
    <text evidence="12">The sequence shown here is derived from an EMBL/GenBank/DDBJ whole genome shotgun (WGS) entry which is preliminary data.</text>
</comment>
<keyword evidence="7" id="KW-0067">ATP-binding</keyword>
<dbReference type="EMBL" id="LAZR01000628">
    <property type="protein sequence ID" value="KKN62332.1"/>
    <property type="molecule type" value="Genomic_DNA"/>
</dbReference>
<dbReference type="GO" id="GO:0005524">
    <property type="term" value="F:ATP binding"/>
    <property type="evidence" value="ECO:0007669"/>
    <property type="project" value="UniProtKB-KW"/>
</dbReference>
<dbReference type="SUPFAM" id="SSF53623">
    <property type="entry name" value="MurD-like peptide ligases, catalytic domain"/>
    <property type="match status" value="1"/>
</dbReference>
<dbReference type="EC" id="6.3.2.8" evidence="3"/>
<evidence type="ECO:0000256" key="3">
    <source>
        <dbReference type="ARBA" id="ARBA00012211"/>
    </source>
</evidence>
<gene>
    <name evidence="12" type="ORF">LCGC14_0512950</name>
</gene>
<feature type="domain" description="Mur ligase N-terminal catalytic" evidence="9">
    <location>
        <begin position="23"/>
        <end position="122"/>
    </location>
</feature>
<dbReference type="PANTHER" id="PTHR43445:SF3">
    <property type="entry name" value="UDP-N-ACETYLMURAMATE--L-ALANINE LIGASE"/>
    <property type="match status" value="1"/>
</dbReference>
<evidence type="ECO:0000256" key="1">
    <source>
        <dbReference type="ARBA" id="ARBA00004496"/>
    </source>
</evidence>
<dbReference type="PANTHER" id="PTHR43445">
    <property type="entry name" value="UDP-N-ACETYLMURAMATE--L-ALANINE LIGASE-RELATED"/>
    <property type="match status" value="1"/>
</dbReference>
<dbReference type="InterPro" id="IPR000713">
    <property type="entry name" value="Mur_ligase_N"/>
</dbReference>
<dbReference type="Gene3D" id="3.40.1190.10">
    <property type="entry name" value="Mur-like, catalytic domain"/>
    <property type="match status" value="1"/>
</dbReference>
<dbReference type="GO" id="GO:0008763">
    <property type="term" value="F:UDP-N-acetylmuramate-L-alanine ligase activity"/>
    <property type="evidence" value="ECO:0007669"/>
    <property type="project" value="UniProtKB-EC"/>
</dbReference>
<evidence type="ECO:0000256" key="6">
    <source>
        <dbReference type="ARBA" id="ARBA00022741"/>
    </source>
</evidence>
<dbReference type="SUPFAM" id="SSF53244">
    <property type="entry name" value="MurD-like peptide ligases, peptide-binding domain"/>
    <property type="match status" value="1"/>
</dbReference>
<dbReference type="UniPathway" id="UPA00219"/>
<dbReference type="SUPFAM" id="SSF51984">
    <property type="entry name" value="MurCD N-terminal domain"/>
    <property type="match status" value="1"/>
</dbReference>
<dbReference type="Pfam" id="PF02875">
    <property type="entry name" value="Mur_ligase_C"/>
    <property type="match status" value="1"/>
</dbReference>
<sequence length="479" mass="51238">MQSHPNLRPAERGCSDNPFAGLRIHMIGIGGSGMRALASILMTHGATVSGSDSASGGPLERLAEQGATIAIGQRGENLPPDCDLVVYSVAIHEHNPELHAARQSGCEVVKYSQMLGRVMSRKVGIAIAGTHGKSTTAAMIAYVLHQAGKDPSFIVGATAAQLGGPSGVGQGEHFVAEACEFDRSFLNLRCRYGTILNIEEDHLDCYEGLPAIVEAFRAFAAQVPPDGVLIVNGEDRQVAAAVDSATCHIQPFGMSSTCVWRGENLSADHGQIVMDVTFAGEAFCRLIVPLAGVHNAYNALAAVGVLHHAGISPRAIASLLPTFAGTHRRMMLKAVSGGVAVVDDFAHHPTEIQATLKALREAYSPQRVVCVFQPHQHSRTRFLLKDFARSFALADEVIVPDIFFVRDSQREKDHISSADLVAQIRLHGGAAVYIDSFNEIVAYLQGDLREGDLLVTMGAGDVWKVADDVIQWLGTSRNV</sequence>
<evidence type="ECO:0000259" key="11">
    <source>
        <dbReference type="Pfam" id="PF08245"/>
    </source>
</evidence>
<dbReference type="Pfam" id="PF01225">
    <property type="entry name" value="Mur_ligase"/>
    <property type="match status" value="1"/>
</dbReference>
<evidence type="ECO:0000256" key="7">
    <source>
        <dbReference type="ARBA" id="ARBA00022840"/>
    </source>
</evidence>
<comment type="subcellular location">
    <subcellularLocation>
        <location evidence="1">Cytoplasm</location>
    </subcellularLocation>
</comment>
<feature type="domain" description="Mur ligase C-terminal" evidence="10">
    <location>
        <begin position="328"/>
        <end position="460"/>
    </location>
</feature>
<dbReference type="Pfam" id="PF08245">
    <property type="entry name" value="Mur_ligase_M"/>
    <property type="match status" value="1"/>
</dbReference>
<dbReference type="InterPro" id="IPR004101">
    <property type="entry name" value="Mur_ligase_C"/>
</dbReference>
<dbReference type="InterPro" id="IPR013221">
    <property type="entry name" value="Mur_ligase_cen"/>
</dbReference>
<evidence type="ECO:0000259" key="10">
    <source>
        <dbReference type="Pfam" id="PF02875"/>
    </source>
</evidence>
<protein>
    <recommendedName>
        <fullName evidence="3">UDP-N-acetylmuramate--L-alanine ligase</fullName>
        <ecNumber evidence="3">6.3.2.8</ecNumber>
    </recommendedName>
</protein>
<dbReference type="GO" id="GO:0005737">
    <property type="term" value="C:cytoplasm"/>
    <property type="evidence" value="ECO:0007669"/>
    <property type="project" value="UniProtKB-SubCell"/>
</dbReference>
<keyword evidence="5" id="KW-0436">Ligase</keyword>
<proteinExistence type="inferred from homology"/>
<organism evidence="12">
    <name type="scientific">marine sediment metagenome</name>
    <dbReference type="NCBI Taxonomy" id="412755"/>
    <lineage>
        <taxon>unclassified sequences</taxon>
        <taxon>metagenomes</taxon>
        <taxon>ecological metagenomes</taxon>
    </lineage>
</organism>
<evidence type="ECO:0000256" key="5">
    <source>
        <dbReference type="ARBA" id="ARBA00022598"/>
    </source>
</evidence>
<dbReference type="AlphaFoldDB" id="A0A0F9SJ92"/>
<dbReference type="Gene3D" id="3.40.50.720">
    <property type="entry name" value="NAD(P)-binding Rossmann-like Domain"/>
    <property type="match status" value="1"/>
</dbReference>
<comment type="pathway">
    <text evidence="2">Cell wall biogenesis; peptidoglycan biosynthesis.</text>
</comment>
<comment type="catalytic activity">
    <reaction evidence="8">
        <text>UDP-N-acetyl-alpha-D-muramate + L-alanine + ATP = UDP-N-acetyl-alpha-D-muramoyl-L-alanine + ADP + phosphate + H(+)</text>
        <dbReference type="Rhea" id="RHEA:23372"/>
        <dbReference type="ChEBI" id="CHEBI:15378"/>
        <dbReference type="ChEBI" id="CHEBI:30616"/>
        <dbReference type="ChEBI" id="CHEBI:43474"/>
        <dbReference type="ChEBI" id="CHEBI:57972"/>
        <dbReference type="ChEBI" id="CHEBI:70757"/>
        <dbReference type="ChEBI" id="CHEBI:83898"/>
        <dbReference type="ChEBI" id="CHEBI:456216"/>
        <dbReference type="EC" id="6.3.2.8"/>
    </reaction>
</comment>
<evidence type="ECO:0000313" key="12">
    <source>
        <dbReference type="EMBL" id="KKN62332.1"/>
    </source>
</evidence>
<dbReference type="HAMAP" id="MF_00046">
    <property type="entry name" value="MurC"/>
    <property type="match status" value="1"/>
</dbReference>
<dbReference type="InterPro" id="IPR036565">
    <property type="entry name" value="Mur-like_cat_sf"/>
</dbReference>
<dbReference type="InterPro" id="IPR050061">
    <property type="entry name" value="MurCDEF_pg_biosynth"/>
</dbReference>
<evidence type="ECO:0000259" key="9">
    <source>
        <dbReference type="Pfam" id="PF01225"/>
    </source>
</evidence>
<evidence type="ECO:0000256" key="4">
    <source>
        <dbReference type="ARBA" id="ARBA00022490"/>
    </source>
</evidence>
<evidence type="ECO:0000256" key="8">
    <source>
        <dbReference type="ARBA" id="ARBA00047833"/>
    </source>
</evidence>
<dbReference type="InterPro" id="IPR005758">
    <property type="entry name" value="UDP-N-AcMur_Ala_ligase_MurC"/>
</dbReference>
<dbReference type="Gene3D" id="3.90.190.20">
    <property type="entry name" value="Mur ligase, C-terminal domain"/>
    <property type="match status" value="1"/>
</dbReference>
<dbReference type="NCBIfam" id="TIGR01082">
    <property type="entry name" value="murC"/>
    <property type="match status" value="1"/>
</dbReference>
<evidence type="ECO:0000256" key="2">
    <source>
        <dbReference type="ARBA" id="ARBA00004752"/>
    </source>
</evidence>
<dbReference type="InterPro" id="IPR036615">
    <property type="entry name" value="Mur_ligase_C_dom_sf"/>
</dbReference>